<sequence length="516" mass="57920">MASLIRVGYREATQAVGIATFNKGYEAFESRRTALTAILEALKDPNINKIGVYGTGGMGKTMLVKEVVAQAQKDKLFDKYPFVVVSQDPKLEKIQREIADQLDLNLDVESEPVKADLLRKRLQQEKILIVIDDIWKSLDLEALGFPFGNDKTGCKILLTSRFHNVLRNVKMHDVIRDVAINIAVEDKHMFTIRSAIDLEDLSKWNNSTAISLPGIDIDVCELPERLECSKLQLFLLFNQKDSFKIPDSFFGGLKELRVLKIPEISPAILPSSLLSLEKLQTLCLDGQVKDVTIIGELKNLKVLTLSLSNLEQLPKEIGQLSHIQLLDLKKCYKLKVIPPNVLSNLKKLEELYMPSSVQWETEVQSTNGSNAMVSELDHLSQLTTLDIFIQNPKILPKALIFKNLKRICNNQLPAESFRKLKVVNVYNCNKLEFVFSSSMVGSFSQLQEMKISSCQVMSAIVSVLKEGKGEIEVNDDSTIVFAKLRSLTLTASYASSIIINHNPSGFFFPIICKEVM</sequence>
<dbReference type="PANTHER" id="PTHR33463:SF198">
    <property type="entry name" value="RPP4C3"/>
    <property type="match status" value="1"/>
</dbReference>
<dbReference type="SMART" id="SM00382">
    <property type="entry name" value="AAA"/>
    <property type="match status" value="1"/>
</dbReference>
<comment type="similarity">
    <text evidence="1">Belongs to the disease resistance NB-LRR family.</text>
</comment>
<dbReference type="InterPro" id="IPR002182">
    <property type="entry name" value="NB-ARC"/>
</dbReference>
<organism evidence="4">
    <name type="scientific">Fagus sylvatica</name>
    <name type="common">Beechnut</name>
    <dbReference type="NCBI Taxonomy" id="28930"/>
    <lineage>
        <taxon>Eukaryota</taxon>
        <taxon>Viridiplantae</taxon>
        <taxon>Streptophyta</taxon>
        <taxon>Embryophyta</taxon>
        <taxon>Tracheophyta</taxon>
        <taxon>Spermatophyta</taxon>
        <taxon>Magnoliopsida</taxon>
        <taxon>eudicotyledons</taxon>
        <taxon>Gunneridae</taxon>
        <taxon>Pentapetalae</taxon>
        <taxon>rosids</taxon>
        <taxon>fabids</taxon>
        <taxon>Fagales</taxon>
        <taxon>Fagaceae</taxon>
        <taxon>Fagus</taxon>
    </lineage>
</organism>
<dbReference type="AlphaFoldDB" id="A0A2N9GLD7"/>
<protein>
    <recommendedName>
        <fullName evidence="3">AAA+ ATPase domain-containing protein</fullName>
    </recommendedName>
</protein>
<dbReference type="Gene3D" id="3.80.10.10">
    <property type="entry name" value="Ribonuclease Inhibitor"/>
    <property type="match status" value="1"/>
</dbReference>
<dbReference type="InterPro" id="IPR032675">
    <property type="entry name" value="LRR_dom_sf"/>
</dbReference>
<dbReference type="GO" id="GO:0043531">
    <property type="term" value="F:ADP binding"/>
    <property type="evidence" value="ECO:0007669"/>
    <property type="project" value="InterPro"/>
</dbReference>
<dbReference type="Pfam" id="PF00931">
    <property type="entry name" value="NB-ARC"/>
    <property type="match status" value="1"/>
</dbReference>
<evidence type="ECO:0000313" key="4">
    <source>
        <dbReference type="EMBL" id="SPD00064.1"/>
    </source>
</evidence>
<dbReference type="InterPro" id="IPR003593">
    <property type="entry name" value="AAA+_ATPase"/>
</dbReference>
<proteinExistence type="inferred from homology"/>
<dbReference type="EMBL" id="OIVN01002042">
    <property type="protein sequence ID" value="SPD00064.1"/>
    <property type="molecule type" value="Genomic_DNA"/>
</dbReference>
<evidence type="ECO:0000256" key="2">
    <source>
        <dbReference type="ARBA" id="ARBA00022821"/>
    </source>
</evidence>
<dbReference type="Pfam" id="PF23247">
    <property type="entry name" value="LRR_RPS2"/>
    <property type="match status" value="1"/>
</dbReference>
<gene>
    <name evidence="4" type="ORF">FSB_LOCUS27946</name>
</gene>
<dbReference type="PANTHER" id="PTHR33463">
    <property type="entry name" value="NB-ARC DOMAIN-CONTAINING PROTEIN-RELATED"/>
    <property type="match status" value="1"/>
</dbReference>
<dbReference type="SUPFAM" id="SSF52058">
    <property type="entry name" value="L domain-like"/>
    <property type="match status" value="1"/>
</dbReference>
<dbReference type="InterPro" id="IPR027417">
    <property type="entry name" value="P-loop_NTPase"/>
</dbReference>
<dbReference type="GO" id="GO:0006952">
    <property type="term" value="P:defense response"/>
    <property type="evidence" value="ECO:0007669"/>
    <property type="project" value="UniProtKB-KW"/>
</dbReference>
<evidence type="ECO:0000256" key="1">
    <source>
        <dbReference type="ARBA" id="ARBA00008894"/>
    </source>
</evidence>
<dbReference type="FunFam" id="3.40.50.300:FF:001091">
    <property type="entry name" value="Probable disease resistance protein At1g61300"/>
    <property type="match status" value="1"/>
</dbReference>
<dbReference type="PRINTS" id="PR00364">
    <property type="entry name" value="DISEASERSIST"/>
</dbReference>
<dbReference type="Gene3D" id="3.40.50.300">
    <property type="entry name" value="P-loop containing nucleotide triphosphate hydrolases"/>
    <property type="match status" value="1"/>
</dbReference>
<dbReference type="InterPro" id="IPR050905">
    <property type="entry name" value="Plant_NBS-LRR"/>
</dbReference>
<feature type="domain" description="AAA+ ATPase" evidence="3">
    <location>
        <begin position="46"/>
        <end position="186"/>
    </location>
</feature>
<keyword evidence="2" id="KW-0611">Plant defense</keyword>
<dbReference type="InterPro" id="IPR057135">
    <property type="entry name" value="At4g27190-like_LRR"/>
</dbReference>
<name>A0A2N9GLD7_FAGSY</name>
<accession>A0A2N9GLD7</accession>
<dbReference type="SUPFAM" id="SSF52540">
    <property type="entry name" value="P-loop containing nucleoside triphosphate hydrolases"/>
    <property type="match status" value="1"/>
</dbReference>
<reference evidence="4" key="1">
    <citation type="submission" date="2018-02" db="EMBL/GenBank/DDBJ databases">
        <authorList>
            <person name="Cohen D.B."/>
            <person name="Kent A.D."/>
        </authorList>
    </citation>
    <scope>NUCLEOTIDE SEQUENCE</scope>
</reference>
<evidence type="ECO:0000259" key="3">
    <source>
        <dbReference type="SMART" id="SM00382"/>
    </source>
</evidence>